<accession>Q44214</accession>
<sequence>MFNNLDFLKAHPAFDKLEIIKKGTYYTIYRPKTDSDRDCYKTLFLQYFKNFVILIEYGCFIDHFIIIERNYFDNTKAHNLKEKCYRFLPKLDEDNSSRPQDGDLLDEKKYWSILNDSFVQEIEICYRRIIDTEDTHTSSYRLVSGGILHTRAIATLFNLLSALENIWNSFKALNIVKRTRFLPISSTNFPHITSKDYLEDTNINKLSDLKEVILLNDDESSYRYFYPEDVEAEKERRRKEAAARKKEREQERKEYMQLEAREWVNFGYYAAMVDEGELAPDDPRYPF</sequence>
<name>Q44214_9NOST</name>
<protein>
    <submittedName>
        <fullName evidence="2">Ribulose 1,5-bisphosphate carboxylase/oxygenase small subunit (rbcS) gene and rbcX</fullName>
    </submittedName>
</protein>
<dbReference type="AlphaFoldDB" id="Q44214"/>
<reference evidence="2" key="1">
    <citation type="journal article" date="1994" name="J. Bacteriol.">
        <title>Transcription control of ribulose bisphosphate carboxylase/oxygenase activase and adjacent genes in Anabaena species.</title>
        <authorList>
            <person name="Li L.A."/>
            <person name="Tabita F.R."/>
        </authorList>
    </citation>
    <scope>NUCLEOTIDE SEQUENCE</scope>
    <source>
        <strain evidence="2">CA</strain>
    </source>
</reference>
<evidence type="ECO:0000256" key="1">
    <source>
        <dbReference type="SAM" id="Coils"/>
    </source>
</evidence>
<proteinExistence type="predicted"/>
<dbReference type="EMBL" id="U05590">
    <property type="protein sequence ID" value="AAA63606.1"/>
    <property type="molecule type" value="Genomic_DNA"/>
</dbReference>
<feature type="coiled-coil region" evidence="1">
    <location>
        <begin position="229"/>
        <end position="261"/>
    </location>
</feature>
<keyword evidence="1" id="KW-0175">Coiled coil</keyword>
<organism evidence="2">
    <name type="scientific">Anabaena sp</name>
    <dbReference type="NCBI Taxonomy" id="1167"/>
    <lineage>
        <taxon>Bacteria</taxon>
        <taxon>Bacillati</taxon>
        <taxon>Cyanobacteriota</taxon>
        <taxon>Cyanophyceae</taxon>
        <taxon>Nostocales</taxon>
        <taxon>Nostocaceae</taxon>
        <taxon>Anabaena</taxon>
    </lineage>
</organism>
<evidence type="ECO:0000313" key="2">
    <source>
        <dbReference type="EMBL" id="AAA63606.1"/>
    </source>
</evidence>